<dbReference type="AlphaFoldDB" id="A0AAD5XS63"/>
<reference evidence="2" key="1">
    <citation type="submission" date="2020-05" db="EMBL/GenBank/DDBJ databases">
        <title>Phylogenomic resolution of chytrid fungi.</title>
        <authorList>
            <person name="Stajich J.E."/>
            <person name="Amses K."/>
            <person name="Simmons R."/>
            <person name="Seto K."/>
            <person name="Myers J."/>
            <person name="Bonds A."/>
            <person name="Quandt C.A."/>
            <person name="Barry K."/>
            <person name="Liu P."/>
            <person name="Grigoriev I."/>
            <person name="Longcore J.E."/>
            <person name="James T.Y."/>
        </authorList>
    </citation>
    <scope>NUCLEOTIDE SEQUENCE</scope>
    <source>
        <strain evidence="2">JEL0476</strain>
    </source>
</reference>
<feature type="compositionally biased region" description="Basic and acidic residues" evidence="1">
    <location>
        <begin position="186"/>
        <end position="210"/>
    </location>
</feature>
<feature type="region of interest" description="Disordered" evidence="1">
    <location>
        <begin position="171"/>
        <end position="210"/>
    </location>
</feature>
<comment type="caution">
    <text evidence="2">The sequence shown here is derived from an EMBL/GenBank/DDBJ whole genome shotgun (WGS) entry which is preliminary data.</text>
</comment>
<evidence type="ECO:0000313" key="2">
    <source>
        <dbReference type="EMBL" id="KAJ3202037.1"/>
    </source>
</evidence>
<name>A0AAD5XS63_9FUNG</name>
<dbReference type="EMBL" id="JADGJW010001632">
    <property type="protein sequence ID" value="KAJ3202037.1"/>
    <property type="molecule type" value="Genomic_DNA"/>
</dbReference>
<proteinExistence type="predicted"/>
<dbReference type="Proteomes" id="UP001211065">
    <property type="component" value="Unassembled WGS sequence"/>
</dbReference>
<organism evidence="2 3">
    <name type="scientific">Clydaea vesicula</name>
    <dbReference type="NCBI Taxonomy" id="447962"/>
    <lineage>
        <taxon>Eukaryota</taxon>
        <taxon>Fungi</taxon>
        <taxon>Fungi incertae sedis</taxon>
        <taxon>Chytridiomycota</taxon>
        <taxon>Chytridiomycota incertae sedis</taxon>
        <taxon>Chytridiomycetes</taxon>
        <taxon>Lobulomycetales</taxon>
        <taxon>Lobulomycetaceae</taxon>
        <taxon>Clydaea</taxon>
    </lineage>
</organism>
<evidence type="ECO:0000313" key="3">
    <source>
        <dbReference type="Proteomes" id="UP001211065"/>
    </source>
</evidence>
<gene>
    <name evidence="2" type="ORF">HK099_002019</name>
</gene>
<evidence type="ECO:0000256" key="1">
    <source>
        <dbReference type="SAM" id="MobiDB-lite"/>
    </source>
</evidence>
<accession>A0AAD5XS63</accession>
<keyword evidence="3" id="KW-1185">Reference proteome</keyword>
<protein>
    <submittedName>
        <fullName evidence="2">Uncharacterized protein</fullName>
    </submittedName>
</protein>
<sequence length="269" mass="32252">MTHLMKTETNVSHLAVSQQAKNHTSSHRRESKRNAIRINWENEQILQRIEEKKPQYDSLEWLEGRLTQVKYLQNISSFPQRYIEQRKNIEKILGVVEKPKKPFSYQHIQRKQHNEESVRVNMTLVPNPPPLADFLPKETSDKKKYVRKANRVKLTMLEREEEKRKLKETIEEKKNKNNLPALPKIQQKEKVEREKSPIERNDSKKSEIFKKNETFQYNESTLKKNLKIFDSPNKTDAEKKKVVVKHSKTKIENKQEEEKGFFFFTIFFF</sequence>